<dbReference type="AlphaFoldDB" id="A0A1B6MG20"/>
<feature type="region of interest" description="Disordered" evidence="1">
    <location>
        <begin position="230"/>
        <end position="293"/>
    </location>
</feature>
<feature type="compositionally biased region" description="Polar residues" evidence="1">
    <location>
        <begin position="95"/>
        <end position="115"/>
    </location>
</feature>
<feature type="region of interest" description="Disordered" evidence="1">
    <location>
        <begin position="86"/>
        <end position="127"/>
    </location>
</feature>
<proteinExistence type="predicted"/>
<organism evidence="2">
    <name type="scientific">Graphocephala atropunctata</name>
    <dbReference type="NCBI Taxonomy" id="36148"/>
    <lineage>
        <taxon>Eukaryota</taxon>
        <taxon>Metazoa</taxon>
        <taxon>Ecdysozoa</taxon>
        <taxon>Arthropoda</taxon>
        <taxon>Hexapoda</taxon>
        <taxon>Insecta</taxon>
        <taxon>Pterygota</taxon>
        <taxon>Neoptera</taxon>
        <taxon>Paraneoptera</taxon>
        <taxon>Hemiptera</taxon>
        <taxon>Auchenorrhyncha</taxon>
        <taxon>Membracoidea</taxon>
        <taxon>Cicadellidae</taxon>
        <taxon>Cicadellinae</taxon>
        <taxon>Cicadellini</taxon>
        <taxon>Graphocephala</taxon>
    </lineage>
</organism>
<gene>
    <name evidence="2" type="ORF">g.15030</name>
</gene>
<name>A0A1B6MG20_9HEMI</name>
<sequence>MVNMNAADDKQSCNKPNKINRTNGDTVACSSKICTSTENSEVLPQKLNGTSQQSINCNKHPITNGAFSRVNPVPCGVTSCSGSAGPSSAVKHSIPASNGNPENGQSTDENGSLPRNSIIGDSDGRTKENHRAAVDYDGCSSSEDEECCIYTYKGDSNQMADLPSTFFRLDLMPFRPNGDSRDSSPDMDYLEMDFDPGPSNDHYSSESSECVEEIEEERLAVEALMIEVPVERDPTPEVDVNPPTPLSPLSTPSPVWGPRPQSSHQQDPCPPGLLWSPPLSPGQPPQTVEATETETQQPSYCYCIANKLASICIDENFNEGDAGTMVWKDQEAREKQVSQIGVSACGATAVINTLLALDVPFSTSSVKLHVATRLRAESAPLVEYLMSRSNAGATHVDLIRGLHSVSQDLVYARFFHMYPQRSISLVSWLSHWIRRGAVPIVTVNPQRGLRAGGGEQVPDAWHHQMVHGVSARGVHLTNPLEVQTEARLWPQLASPSELRVRRDDVVSRWTPDTLLHPLIHPSLPLWRRLNVLGQVVNVVRESHGGGSSSRSQPTAHVTIPASYSSGVTIVLLRTNSAYDELRLAPELPVDPFAYTSTSR</sequence>
<reference evidence="2" key="1">
    <citation type="submission" date="2015-11" db="EMBL/GenBank/DDBJ databases">
        <title>De novo transcriptome assembly of four potential Pierce s Disease insect vectors from Arizona vineyards.</title>
        <authorList>
            <person name="Tassone E.E."/>
        </authorList>
    </citation>
    <scope>NUCLEOTIDE SEQUENCE</scope>
</reference>
<evidence type="ECO:0000256" key="1">
    <source>
        <dbReference type="SAM" id="MobiDB-lite"/>
    </source>
</evidence>
<evidence type="ECO:0000313" key="2">
    <source>
        <dbReference type="EMBL" id="JAT34845.1"/>
    </source>
</evidence>
<dbReference type="EMBL" id="GEBQ01005132">
    <property type="protein sequence ID" value="JAT34845.1"/>
    <property type="molecule type" value="Transcribed_RNA"/>
</dbReference>
<feature type="region of interest" description="Disordered" evidence="1">
    <location>
        <begin position="177"/>
        <end position="209"/>
    </location>
</feature>
<protein>
    <submittedName>
        <fullName evidence="2">Uncharacterized protein</fullName>
    </submittedName>
</protein>
<accession>A0A1B6MG20</accession>